<protein>
    <submittedName>
        <fullName evidence="1">Uncharacterized protein</fullName>
    </submittedName>
</protein>
<keyword evidence="2" id="KW-1185">Reference proteome</keyword>
<dbReference type="EnsemblPlants" id="AVESA.00010b.r2.4DG0755630.2">
    <property type="protein sequence ID" value="AVESA.00010b.r2.4DG0755630.2.CDS"/>
    <property type="gene ID" value="AVESA.00010b.r2.4DG0755630"/>
</dbReference>
<reference evidence="1" key="2">
    <citation type="submission" date="2025-09" db="UniProtKB">
        <authorList>
            <consortium name="EnsemblPlants"/>
        </authorList>
    </citation>
    <scope>IDENTIFICATION</scope>
</reference>
<accession>A0ACD5X8P2</accession>
<evidence type="ECO:0000313" key="1">
    <source>
        <dbReference type="EnsemblPlants" id="AVESA.00010b.r2.4DG0755630.2.CDS"/>
    </source>
</evidence>
<organism evidence="1 2">
    <name type="scientific">Avena sativa</name>
    <name type="common">Oat</name>
    <dbReference type="NCBI Taxonomy" id="4498"/>
    <lineage>
        <taxon>Eukaryota</taxon>
        <taxon>Viridiplantae</taxon>
        <taxon>Streptophyta</taxon>
        <taxon>Embryophyta</taxon>
        <taxon>Tracheophyta</taxon>
        <taxon>Spermatophyta</taxon>
        <taxon>Magnoliopsida</taxon>
        <taxon>Liliopsida</taxon>
        <taxon>Poales</taxon>
        <taxon>Poaceae</taxon>
        <taxon>BOP clade</taxon>
        <taxon>Pooideae</taxon>
        <taxon>Poodae</taxon>
        <taxon>Poeae</taxon>
        <taxon>Poeae Chloroplast Group 1 (Aveneae type)</taxon>
        <taxon>Aveninae</taxon>
        <taxon>Avena</taxon>
    </lineage>
</organism>
<reference evidence="1" key="1">
    <citation type="submission" date="2021-05" db="EMBL/GenBank/DDBJ databases">
        <authorList>
            <person name="Scholz U."/>
            <person name="Mascher M."/>
            <person name="Fiebig A."/>
        </authorList>
    </citation>
    <scope>NUCLEOTIDE SEQUENCE [LARGE SCALE GENOMIC DNA]</scope>
</reference>
<proteinExistence type="predicted"/>
<dbReference type="Proteomes" id="UP001732700">
    <property type="component" value="Chromosome 4D"/>
</dbReference>
<sequence length="285" mass="31780">MRGIMNLKNRAPGMFRETGPNSVQRDYGVRTNKPDIVQTRCRWIIGDVTEVLDHNTWKLGKIAKIVENNYFVIRLADCIQLKEFHISSLRVPVPQDPPTEAVHCKQFPAPDKANRRGKQLPADVLRRSGKKRKSSAVLDPAEPMQRKFTSEYQKAALQHRHPQYREEAAECSVASCSANDDDAVHRCCSVGRGDAMSVVAAPCTPSSSSSSGRRSADEDGVLSLSDGPAMDVHELELEAYRSTVRALHASGPLTWEQESLLTNLRLSLNISNEEHLLQLRRLLSS</sequence>
<evidence type="ECO:0000313" key="2">
    <source>
        <dbReference type="Proteomes" id="UP001732700"/>
    </source>
</evidence>
<name>A0ACD5X8P2_AVESA</name>